<evidence type="ECO:0000256" key="2">
    <source>
        <dbReference type="ARBA" id="ARBA00022690"/>
    </source>
</evidence>
<dbReference type="OrthoDB" id="9440847at2759"/>
<dbReference type="Gene3D" id="3.30.497.10">
    <property type="entry name" value="Antithrombin, subunit I, domain 2"/>
    <property type="match status" value="1"/>
</dbReference>
<dbReference type="Proteomes" id="UP000094527">
    <property type="component" value="Unassembled WGS sequence"/>
</dbReference>
<evidence type="ECO:0000256" key="3">
    <source>
        <dbReference type="ARBA" id="ARBA00022900"/>
    </source>
</evidence>
<dbReference type="PANTHER" id="PTHR11461">
    <property type="entry name" value="SERINE PROTEASE INHIBITOR, SERPIN"/>
    <property type="match status" value="1"/>
</dbReference>
<sequence>PRCPAPVHAHAYRTDSQRPRAPKLTEQDAAVLNMKRVLSSANKFSSRLYSAMKSYAPEDSEELTPSYEDLVYSPLTVFTSLLTLRSAASGNTALEIANALAVSKLNDTVVHTGIRLLLQSIQHPSEQGSLNLVNRLFLDHSFSPDHAYVNSVHDDFHGELVQTHFSNASAATQFVNSNMRVSSHGVLENVITHTEDNSTDANASVIDGGLMLVSGFTIEASWEQGFTPLLTRNATFTREDGSSVQLPMMHRDGAYFFGEIPELNASVLSIPYKSSRYVFNVILPEIGIPIAELETNLESFPFPAILSRMTKTHVQVSLPAPSPGHGRPDRPARVNTRHKCFSNEHATSATWSTNPTPELYVTNAVHKTYLDVSEGGSGCTPPTSVIEAVPAQARLLTPFTVNRPFVFFIYDQLLQTTLVVGRKAT</sequence>
<dbReference type="InterPro" id="IPR042178">
    <property type="entry name" value="Serpin_sf_1"/>
</dbReference>
<dbReference type="InterPro" id="IPR042185">
    <property type="entry name" value="Serpin_sf_2"/>
</dbReference>
<dbReference type="Gene3D" id="2.30.39.10">
    <property type="entry name" value="Alpha-1-antitrypsin, domain 1"/>
    <property type="match status" value="1"/>
</dbReference>
<comment type="similarity">
    <text evidence="1 4">Belongs to the serpin family.</text>
</comment>
<comment type="caution">
    <text evidence="7">The sequence shown here is derived from an EMBL/GenBank/DDBJ whole genome shotgun (WGS) entry which is preliminary data.</text>
</comment>
<evidence type="ECO:0000256" key="4">
    <source>
        <dbReference type="RuleBase" id="RU000411"/>
    </source>
</evidence>
<dbReference type="SMART" id="SM00093">
    <property type="entry name" value="SERPIN"/>
    <property type="match status" value="1"/>
</dbReference>
<dbReference type="PANTHER" id="PTHR11461:SF211">
    <property type="entry name" value="GH10112P-RELATED"/>
    <property type="match status" value="1"/>
</dbReference>
<proteinExistence type="inferred from homology"/>
<evidence type="ECO:0000256" key="5">
    <source>
        <dbReference type="SAM" id="MobiDB-lite"/>
    </source>
</evidence>
<dbReference type="AlphaFoldDB" id="A0A1D2N236"/>
<dbReference type="SUPFAM" id="SSF56574">
    <property type="entry name" value="Serpins"/>
    <property type="match status" value="1"/>
</dbReference>
<feature type="domain" description="Serpin" evidence="6">
    <location>
        <begin position="46"/>
        <end position="422"/>
    </location>
</feature>
<feature type="non-terminal residue" evidence="7">
    <location>
        <position position="1"/>
    </location>
</feature>
<dbReference type="EMBL" id="LJIJ01000287">
    <property type="protein sequence ID" value="ODM99329.1"/>
    <property type="molecule type" value="Genomic_DNA"/>
</dbReference>
<dbReference type="CDD" id="cd00172">
    <property type="entry name" value="serpin"/>
    <property type="match status" value="1"/>
</dbReference>
<dbReference type="Pfam" id="PF00079">
    <property type="entry name" value="Serpin"/>
    <property type="match status" value="1"/>
</dbReference>
<evidence type="ECO:0000313" key="8">
    <source>
        <dbReference type="Proteomes" id="UP000094527"/>
    </source>
</evidence>
<keyword evidence="3" id="KW-0722">Serine protease inhibitor</keyword>
<dbReference type="OMA" id="TIEASWE"/>
<organism evidence="7 8">
    <name type="scientific">Orchesella cincta</name>
    <name type="common">Springtail</name>
    <name type="synonym">Podura cincta</name>
    <dbReference type="NCBI Taxonomy" id="48709"/>
    <lineage>
        <taxon>Eukaryota</taxon>
        <taxon>Metazoa</taxon>
        <taxon>Ecdysozoa</taxon>
        <taxon>Arthropoda</taxon>
        <taxon>Hexapoda</taxon>
        <taxon>Collembola</taxon>
        <taxon>Entomobryomorpha</taxon>
        <taxon>Entomobryoidea</taxon>
        <taxon>Orchesellidae</taxon>
        <taxon>Orchesellinae</taxon>
        <taxon>Orchesella</taxon>
    </lineage>
</organism>
<dbReference type="GO" id="GO:0005615">
    <property type="term" value="C:extracellular space"/>
    <property type="evidence" value="ECO:0007669"/>
    <property type="project" value="InterPro"/>
</dbReference>
<accession>A0A1D2N236</accession>
<feature type="compositionally biased region" description="Basic and acidic residues" evidence="5">
    <location>
        <begin position="12"/>
        <end position="22"/>
    </location>
</feature>
<dbReference type="STRING" id="48709.A0A1D2N236"/>
<feature type="region of interest" description="Disordered" evidence="5">
    <location>
        <begin position="1"/>
        <end position="22"/>
    </location>
</feature>
<dbReference type="InterPro" id="IPR036186">
    <property type="entry name" value="Serpin_sf"/>
</dbReference>
<dbReference type="InterPro" id="IPR023796">
    <property type="entry name" value="Serpin_dom"/>
</dbReference>
<evidence type="ECO:0000256" key="1">
    <source>
        <dbReference type="ARBA" id="ARBA00009500"/>
    </source>
</evidence>
<keyword evidence="2" id="KW-0646">Protease inhibitor</keyword>
<dbReference type="InterPro" id="IPR000215">
    <property type="entry name" value="Serpin_fam"/>
</dbReference>
<dbReference type="GO" id="GO:0004867">
    <property type="term" value="F:serine-type endopeptidase inhibitor activity"/>
    <property type="evidence" value="ECO:0007669"/>
    <property type="project" value="UniProtKB-KW"/>
</dbReference>
<protein>
    <submittedName>
        <fullName evidence="7">Neuroserpin</fullName>
    </submittedName>
</protein>
<dbReference type="PROSITE" id="PS00284">
    <property type="entry name" value="SERPIN"/>
    <property type="match status" value="1"/>
</dbReference>
<dbReference type="InterPro" id="IPR023795">
    <property type="entry name" value="Serpin_CS"/>
</dbReference>
<gene>
    <name evidence="7" type="ORF">Ocin01_07358</name>
</gene>
<name>A0A1D2N236_ORCCI</name>
<reference evidence="7 8" key="1">
    <citation type="journal article" date="2016" name="Genome Biol. Evol.">
        <title>Gene Family Evolution Reflects Adaptation to Soil Environmental Stressors in the Genome of the Collembolan Orchesella cincta.</title>
        <authorList>
            <person name="Faddeeva-Vakhrusheva A."/>
            <person name="Derks M.F."/>
            <person name="Anvar S.Y."/>
            <person name="Agamennone V."/>
            <person name="Suring W."/>
            <person name="Smit S."/>
            <person name="van Straalen N.M."/>
            <person name="Roelofs D."/>
        </authorList>
    </citation>
    <scope>NUCLEOTIDE SEQUENCE [LARGE SCALE GENOMIC DNA]</scope>
    <source>
        <tissue evidence="7">Mixed pool</tissue>
    </source>
</reference>
<evidence type="ECO:0000313" key="7">
    <source>
        <dbReference type="EMBL" id="ODM99329.1"/>
    </source>
</evidence>
<evidence type="ECO:0000259" key="6">
    <source>
        <dbReference type="SMART" id="SM00093"/>
    </source>
</evidence>
<keyword evidence="8" id="KW-1185">Reference proteome</keyword>